<dbReference type="RefSeq" id="XP_024669215.1">
    <property type="nucleotide sequence ID" value="XM_024815395.1"/>
</dbReference>
<evidence type="ECO:0000259" key="2">
    <source>
        <dbReference type="Pfam" id="PF24864"/>
    </source>
</evidence>
<dbReference type="STRING" id="41067.A0A2I2F3J5"/>
<dbReference type="OrthoDB" id="4757095at2759"/>
<dbReference type="Proteomes" id="UP000234585">
    <property type="component" value="Unassembled WGS sequence"/>
</dbReference>
<evidence type="ECO:0000256" key="1">
    <source>
        <dbReference type="SAM" id="MobiDB-lite"/>
    </source>
</evidence>
<name>A0A2I2F3J5_ASPCN</name>
<dbReference type="InterPro" id="IPR056632">
    <property type="entry name" value="DUF7730"/>
</dbReference>
<proteinExistence type="predicted"/>
<reference evidence="3 4" key="1">
    <citation type="submission" date="2017-12" db="EMBL/GenBank/DDBJ databases">
        <authorList>
            <consortium name="DOE Joint Genome Institute"/>
            <person name="Haridas S."/>
            <person name="Kjaerbolling I."/>
            <person name="Vesth T.C."/>
            <person name="Frisvad J.C."/>
            <person name="Nybo J.L."/>
            <person name="Theobald S."/>
            <person name="Kuo A."/>
            <person name="Bowyer P."/>
            <person name="Matsuda Y."/>
            <person name="Mondo S."/>
            <person name="Lyhne E.K."/>
            <person name="Kogle M.E."/>
            <person name="Clum A."/>
            <person name="Lipzen A."/>
            <person name="Salamov A."/>
            <person name="Ngan C.Y."/>
            <person name="Daum C."/>
            <person name="Chiniquy J."/>
            <person name="Barry K."/>
            <person name="LaButti K."/>
            <person name="Simmons B.A."/>
            <person name="Magnuson J.K."/>
            <person name="Mortensen U.H."/>
            <person name="Larsen T.O."/>
            <person name="Grigoriev I.V."/>
            <person name="Baker S.E."/>
            <person name="Andersen M.R."/>
            <person name="Nordberg H.P."/>
            <person name="Cantor M.N."/>
            <person name="Hua S.X."/>
        </authorList>
    </citation>
    <scope>NUCLEOTIDE SEQUENCE [LARGE SCALE GENOMIC DNA]</scope>
    <source>
        <strain evidence="3 4">CBS 102.13</strain>
    </source>
</reference>
<keyword evidence="4" id="KW-1185">Reference proteome</keyword>
<gene>
    <name evidence="3" type="ORF">BDW47DRAFT_119767</name>
</gene>
<evidence type="ECO:0000313" key="4">
    <source>
        <dbReference type="Proteomes" id="UP000234585"/>
    </source>
</evidence>
<dbReference type="PANTHER" id="PTHR38790">
    <property type="entry name" value="2EXR DOMAIN-CONTAINING PROTEIN-RELATED"/>
    <property type="match status" value="1"/>
</dbReference>
<evidence type="ECO:0000313" key="3">
    <source>
        <dbReference type="EMBL" id="PLB35203.1"/>
    </source>
</evidence>
<sequence>MATITDKHPQTTSTAILHSQQAPTRRPRALTIPLPEGRNETQVIQKVIAHQQPEPPTSFMGNIFQRNQKAKCEPSISFVVTTVVQQTYDQQQSPLCRIPYDVRLKIWEDCLSGYRWHIGCEPTKLRLLGLECNGCHLSTDLHRRIDPDMNGRTLRSRLKAVGRLSLLQVCRMVYSETVPLLYKDNVFDFNDIKDVRSMSYSVPSSRFNLIRTLKLDWTITRMSRRDPCKALLCQYNFWVNDCAVLANMKGLTELYLCLHGQQFKQQGSELDAVFSPLGMIPAKMFELWLPDTTRWEEEDIPSELSSRPTFKIRLLPYDNWFSSLKTTRISVPLWLMGAEIHADGYGTGGAINTIYIKRLNDAMEDNDPLRTDNPTEYLFLGNTRPISDPTVRTPWTRDIRYTVYRNMESVQDESPNATNDQIRALLARVERDPAIPDNPETEVTICRELGRLVTQHTTNSEGMGVEQITRIVVDSLMAVESETGYAAVLG</sequence>
<feature type="domain" description="DUF7730" evidence="2">
    <location>
        <begin position="89"/>
        <end position="298"/>
    </location>
</feature>
<organism evidence="3 4">
    <name type="scientific">Aspergillus candidus</name>
    <dbReference type="NCBI Taxonomy" id="41067"/>
    <lineage>
        <taxon>Eukaryota</taxon>
        <taxon>Fungi</taxon>
        <taxon>Dikarya</taxon>
        <taxon>Ascomycota</taxon>
        <taxon>Pezizomycotina</taxon>
        <taxon>Eurotiomycetes</taxon>
        <taxon>Eurotiomycetidae</taxon>
        <taxon>Eurotiales</taxon>
        <taxon>Aspergillaceae</taxon>
        <taxon>Aspergillus</taxon>
        <taxon>Aspergillus subgen. Circumdati</taxon>
    </lineage>
</organism>
<feature type="region of interest" description="Disordered" evidence="1">
    <location>
        <begin position="1"/>
        <end position="26"/>
    </location>
</feature>
<dbReference type="EMBL" id="KZ559166">
    <property type="protein sequence ID" value="PLB35203.1"/>
    <property type="molecule type" value="Genomic_DNA"/>
</dbReference>
<dbReference type="Pfam" id="PF24864">
    <property type="entry name" value="DUF7730"/>
    <property type="match status" value="1"/>
</dbReference>
<dbReference type="GeneID" id="36522555"/>
<accession>A0A2I2F3J5</accession>
<protein>
    <recommendedName>
        <fullName evidence="2">DUF7730 domain-containing protein</fullName>
    </recommendedName>
</protein>
<dbReference type="AlphaFoldDB" id="A0A2I2F3J5"/>
<feature type="compositionally biased region" description="Polar residues" evidence="1">
    <location>
        <begin position="10"/>
        <end position="23"/>
    </location>
</feature>